<dbReference type="RefSeq" id="WP_350284069.1">
    <property type="nucleotide sequence ID" value="NZ_AP018448.1"/>
</dbReference>
<gene>
    <name evidence="1" type="ORF">SGFS_003680</name>
</gene>
<sequence length="59" mass="6546">MIQHRGTLAAIASELVADEREVLLSNIARARATLDWMETAVSTGQVHMDEELARILRGE</sequence>
<proteinExistence type="predicted"/>
<evidence type="ECO:0008006" key="3">
    <source>
        <dbReference type="Google" id="ProtNLM"/>
    </source>
</evidence>
<keyword evidence="2" id="KW-1185">Reference proteome</keyword>
<dbReference type="Pfam" id="PF19691">
    <property type="entry name" value="DUF6192"/>
    <property type="match status" value="1"/>
</dbReference>
<accession>A0ABN5V6Z3</accession>
<evidence type="ECO:0000313" key="1">
    <source>
        <dbReference type="EMBL" id="BBC29077.1"/>
    </source>
</evidence>
<dbReference type="Proteomes" id="UP001321542">
    <property type="component" value="Chromosome"/>
</dbReference>
<reference evidence="1 2" key="2">
    <citation type="journal article" date="2023" name="ChemBioChem">
        <title>Acyltransferase Domain Exchange between Two Independent Type I Polyketide Synthases in the Same Producer Strain of Macrolide Antibiotics.</title>
        <authorList>
            <person name="Kudo F."/>
            <person name="Kishikawa K."/>
            <person name="Tsuboi K."/>
            <person name="Kido T."/>
            <person name="Usui T."/>
            <person name="Hashimoto J."/>
            <person name="Shin-Ya K."/>
            <person name="Miyanaga A."/>
            <person name="Eguchi T."/>
        </authorList>
    </citation>
    <scope>NUCLEOTIDE SEQUENCE [LARGE SCALE GENOMIC DNA]</scope>
    <source>
        <strain evidence="1 2">A-8890</strain>
    </source>
</reference>
<evidence type="ECO:0000313" key="2">
    <source>
        <dbReference type="Proteomes" id="UP001321542"/>
    </source>
</evidence>
<reference evidence="1 2" key="1">
    <citation type="journal article" date="2010" name="ChemBioChem">
        <title>Cloning and characterization of the biosynthetic gene cluster of 16-membered macrolide antibiotic FD-891: involvement of a dual functional cytochrome P450 monooxygenase catalyzing epoxidation and hydroxylation.</title>
        <authorList>
            <person name="Kudo F."/>
            <person name="Motegi A."/>
            <person name="Mizoue K."/>
            <person name="Eguchi T."/>
        </authorList>
    </citation>
    <scope>NUCLEOTIDE SEQUENCE [LARGE SCALE GENOMIC DNA]</scope>
    <source>
        <strain evidence="1 2">A-8890</strain>
    </source>
</reference>
<protein>
    <recommendedName>
        <fullName evidence="3">Antitoxin</fullName>
    </recommendedName>
</protein>
<dbReference type="InterPro" id="IPR045683">
    <property type="entry name" value="DUF6192"/>
</dbReference>
<dbReference type="EMBL" id="AP018448">
    <property type="protein sequence ID" value="BBC29077.1"/>
    <property type="molecule type" value="Genomic_DNA"/>
</dbReference>
<name>A0ABN5V6Z3_9ACTN</name>
<organism evidence="1 2">
    <name type="scientific">Streptomyces graminofaciens</name>
    <dbReference type="NCBI Taxonomy" id="68212"/>
    <lineage>
        <taxon>Bacteria</taxon>
        <taxon>Bacillati</taxon>
        <taxon>Actinomycetota</taxon>
        <taxon>Actinomycetes</taxon>
        <taxon>Kitasatosporales</taxon>
        <taxon>Streptomycetaceae</taxon>
        <taxon>Streptomyces</taxon>
    </lineage>
</organism>